<feature type="transmembrane region" description="Helical" evidence="1">
    <location>
        <begin position="12"/>
        <end position="32"/>
    </location>
</feature>
<accession>A0ABX2V8P5</accession>
<sequence>MARSVKNVPKGVWAGLATLLGAQATFLFLGARKTGRNPWVWGGAGLVQFPLPAIAYFILNRQEQKKK</sequence>
<reference evidence="2 3" key="1">
    <citation type="submission" date="2016-03" db="EMBL/GenBank/DDBJ databases">
        <authorList>
            <person name="Cho S.-Y."/>
            <person name="Lim S."/>
            <person name="Kim H."/>
            <person name="Soh E.H."/>
            <person name="Moon J.S."/>
        </authorList>
    </citation>
    <scope>NUCLEOTIDE SEQUENCE [LARGE SCALE GENOMIC DNA]</scope>
    <source>
        <strain evidence="2 3">KCTC 3810</strain>
    </source>
</reference>
<dbReference type="RefSeq" id="WP_035387561.1">
    <property type="nucleotide sequence ID" value="NZ_CP085018.1"/>
</dbReference>
<evidence type="ECO:0000256" key="1">
    <source>
        <dbReference type="SAM" id="Phobius"/>
    </source>
</evidence>
<evidence type="ECO:0008006" key="4">
    <source>
        <dbReference type="Google" id="ProtNLM"/>
    </source>
</evidence>
<evidence type="ECO:0000313" key="3">
    <source>
        <dbReference type="Proteomes" id="UP000078447"/>
    </source>
</evidence>
<evidence type="ECO:0000313" key="2">
    <source>
        <dbReference type="EMBL" id="OAN12919.1"/>
    </source>
</evidence>
<keyword evidence="3" id="KW-1185">Reference proteome</keyword>
<dbReference type="EMBL" id="LVVL01000012">
    <property type="protein sequence ID" value="OAN12919.1"/>
    <property type="molecule type" value="Genomic_DNA"/>
</dbReference>
<keyword evidence="1" id="KW-0812">Transmembrane</keyword>
<keyword evidence="1" id="KW-1133">Transmembrane helix</keyword>
<gene>
    <name evidence="2" type="ORF">A3783_11405</name>
</gene>
<proteinExistence type="predicted"/>
<feature type="transmembrane region" description="Helical" evidence="1">
    <location>
        <begin position="38"/>
        <end position="59"/>
    </location>
</feature>
<dbReference type="Proteomes" id="UP000078447">
    <property type="component" value="Unassembled WGS sequence"/>
</dbReference>
<organism evidence="2 3">
    <name type="scientific">Exiguobacterium undae</name>
    <dbReference type="NCBI Taxonomy" id="169177"/>
    <lineage>
        <taxon>Bacteria</taxon>
        <taxon>Bacillati</taxon>
        <taxon>Bacillota</taxon>
        <taxon>Bacilli</taxon>
        <taxon>Bacillales</taxon>
        <taxon>Bacillales Family XII. Incertae Sedis</taxon>
        <taxon>Exiguobacterium</taxon>
    </lineage>
</organism>
<keyword evidence="1" id="KW-0472">Membrane</keyword>
<protein>
    <recommendedName>
        <fullName evidence="4">SigmaY antisigma factor component</fullName>
    </recommendedName>
</protein>
<comment type="caution">
    <text evidence="2">The sequence shown here is derived from an EMBL/GenBank/DDBJ whole genome shotgun (WGS) entry which is preliminary data.</text>
</comment>
<name>A0ABX2V8P5_9BACL</name>